<dbReference type="Pfam" id="PF00583">
    <property type="entry name" value="Acetyltransf_1"/>
    <property type="match status" value="1"/>
</dbReference>
<dbReference type="CDD" id="cd04301">
    <property type="entry name" value="NAT_SF"/>
    <property type="match status" value="1"/>
</dbReference>
<accession>A0A645DIN8</accession>
<evidence type="ECO:0000313" key="4">
    <source>
        <dbReference type="EMBL" id="MPM89344.1"/>
    </source>
</evidence>
<dbReference type="EMBL" id="VSSQ01036784">
    <property type="protein sequence ID" value="MPM89344.1"/>
    <property type="molecule type" value="Genomic_DNA"/>
</dbReference>
<sequence length="159" mass="18097">MKFIVRDAAAADYIAISKLNSEVHNLHVKNRPDVYVDTDAPFLKEYFNDLLNSESTKVLVVENTDNKELAAYSIVKTMSTPSIPALIPRKIAFIDDFCVKSDCKKKGIGRLLFQHIIDYVKTEGVSSLQLIVWEFNKDAIGFYEAMGMSTRNRRMEIDL</sequence>
<dbReference type="GO" id="GO:0008080">
    <property type="term" value="F:N-acetyltransferase activity"/>
    <property type="evidence" value="ECO:0007669"/>
    <property type="project" value="TreeGrafter"/>
</dbReference>
<gene>
    <name evidence="4" type="ORF">SDC9_136453</name>
</gene>
<dbReference type="InterPro" id="IPR000182">
    <property type="entry name" value="GNAT_dom"/>
</dbReference>
<keyword evidence="2" id="KW-0012">Acyltransferase</keyword>
<protein>
    <recommendedName>
        <fullName evidence="3">N-acetyltransferase domain-containing protein</fullName>
    </recommendedName>
</protein>
<keyword evidence="1" id="KW-0808">Transferase</keyword>
<proteinExistence type="predicted"/>
<dbReference type="InterPro" id="IPR016181">
    <property type="entry name" value="Acyl_CoA_acyltransferase"/>
</dbReference>
<dbReference type="AlphaFoldDB" id="A0A645DIN8"/>
<dbReference type="SUPFAM" id="SSF55729">
    <property type="entry name" value="Acyl-CoA N-acyltransferases (Nat)"/>
    <property type="match status" value="1"/>
</dbReference>
<evidence type="ECO:0000256" key="1">
    <source>
        <dbReference type="ARBA" id="ARBA00022679"/>
    </source>
</evidence>
<evidence type="ECO:0000259" key="3">
    <source>
        <dbReference type="PROSITE" id="PS51186"/>
    </source>
</evidence>
<dbReference type="Gene3D" id="3.40.630.30">
    <property type="match status" value="1"/>
</dbReference>
<dbReference type="PANTHER" id="PTHR10545">
    <property type="entry name" value="DIAMINE N-ACETYLTRANSFERASE"/>
    <property type="match status" value="1"/>
</dbReference>
<name>A0A645DIN8_9ZZZZ</name>
<dbReference type="PANTHER" id="PTHR10545:SF29">
    <property type="entry name" value="GH14572P-RELATED"/>
    <property type="match status" value="1"/>
</dbReference>
<dbReference type="PROSITE" id="PS51186">
    <property type="entry name" value="GNAT"/>
    <property type="match status" value="1"/>
</dbReference>
<evidence type="ECO:0000256" key="2">
    <source>
        <dbReference type="ARBA" id="ARBA00023315"/>
    </source>
</evidence>
<feature type="domain" description="N-acetyltransferase" evidence="3">
    <location>
        <begin position="14"/>
        <end position="159"/>
    </location>
</feature>
<reference evidence="4" key="1">
    <citation type="submission" date="2019-08" db="EMBL/GenBank/DDBJ databases">
        <authorList>
            <person name="Kucharzyk K."/>
            <person name="Murdoch R.W."/>
            <person name="Higgins S."/>
            <person name="Loffler F."/>
        </authorList>
    </citation>
    <scope>NUCLEOTIDE SEQUENCE</scope>
</reference>
<organism evidence="4">
    <name type="scientific">bioreactor metagenome</name>
    <dbReference type="NCBI Taxonomy" id="1076179"/>
    <lineage>
        <taxon>unclassified sequences</taxon>
        <taxon>metagenomes</taxon>
        <taxon>ecological metagenomes</taxon>
    </lineage>
</organism>
<comment type="caution">
    <text evidence="4">The sequence shown here is derived from an EMBL/GenBank/DDBJ whole genome shotgun (WGS) entry which is preliminary data.</text>
</comment>
<dbReference type="InterPro" id="IPR051016">
    <property type="entry name" value="Diverse_Substrate_AcTransf"/>
</dbReference>